<protein>
    <submittedName>
        <fullName evidence="1">Uncharacterized protein</fullName>
    </submittedName>
</protein>
<proteinExistence type="predicted"/>
<reference evidence="1" key="1">
    <citation type="submission" date="2014-09" db="EMBL/GenBank/DDBJ databases">
        <authorList>
            <person name="Magalhaes I.L.F."/>
            <person name="Oliveira U."/>
            <person name="Santos F.R."/>
            <person name="Vidigal T.H.D.A."/>
            <person name="Brescovit A.D."/>
            <person name="Santos A.J."/>
        </authorList>
    </citation>
    <scope>NUCLEOTIDE SEQUENCE</scope>
    <source>
        <tissue evidence="1">Shoot tissue taken approximately 20 cm above the soil surface</tissue>
    </source>
</reference>
<sequence length="29" mass="3410">MIILLVCHYYLSKMCCLYILVQSVFLQGD</sequence>
<dbReference type="AlphaFoldDB" id="A0A0A9DJN5"/>
<dbReference type="EMBL" id="GBRH01209894">
    <property type="protein sequence ID" value="JAD88001.1"/>
    <property type="molecule type" value="Transcribed_RNA"/>
</dbReference>
<evidence type="ECO:0000313" key="1">
    <source>
        <dbReference type="EMBL" id="JAD88001.1"/>
    </source>
</evidence>
<accession>A0A0A9DJN5</accession>
<name>A0A0A9DJN5_ARUDO</name>
<organism evidence="1">
    <name type="scientific">Arundo donax</name>
    <name type="common">Giant reed</name>
    <name type="synonym">Donax arundinaceus</name>
    <dbReference type="NCBI Taxonomy" id="35708"/>
    <lineage>
        <taxon>Eukaryota</taxon>
        <taxon>Viridiplantae</taxon>
        <taxon>Streptophyta</taxon>
        <taxon>Embryophyta</taxon>
        <taxon>Tracheophyta</taxon>
        <taxon>Spermatophyta</taxon>
        <taxon>Magnoliopsida</taxon>
        <taxon>Liliopsida</taxon>
        <taxon>Poales</taxon>
        <taxon>Poaceae</taxon>
        <taxon>PACMAD clade</taxon>
        <taxon>Arundinoideae</taxon>
        <taxon>Arundineae</taxon>
        <taxon>Arundo</taxon>
    </lineage>
</organism>
<reference evidence="1" key="2">
    <citation type="journal article" date="2015" name="Data Brief">
        <title>Shoot transcriptome of the giant reed, Arundo donax.</title>
        <authorList>
            <person name="Barrero R.A."/>
            <person name="Guerrero F.D."/>
            <person name="Moolhuijzen P."/>
            <person name="Goolsby J.A."/>
            <person name="Tidwell J."/>
            <person name="Bellgard S.E."/>
            <person name="Bellgard M.I."/>
        </authorList>
    </citation>
    <scope>NUCLEOTIDE SEQUENCE</scope>
    <source>
        <tissue evidence="1">Shoot tissue taken approximately 20 cm above the soil surface</tissue>
    </source>
</reference>